<comment type="similarity">
    <text evidence="2">Belongs to the bacterial solute-binding protein 2 family.</text>
</comment>
<dbReference type="Pfam" id="PF13407">
    <property type="entry name" value="Peripla_BP_4"/>
    <property type="match status" value="1"/>
</dbReference>
<evidence type="ECO:0000313" key="7">
    <source>
        <dbReference type="Proteomes" id="UP000223606"/>
    </source>
</evidence>
<gene>
    <name evidence="6" type="primary">rbsB_4</name>
    <name evidence="6" type="ORF">HDIA_2159</name>
</gene>
<dbReference type="Gene3D" id="3.40.50.2300">
    <property type="match status" value="2"/>
</dbReference>
<keyword evidence="7" id="KW-1185">Reference proteome</keyword>
<feature type="signal peptide" evidence="4">
    <location>
        <begin position="1"/>
        <end position="23"/>
    </location>
</feature>
<dbReference type="PANTHER" id="PTHR46847:SF1">
    <property type="entry name" value="D-ALLOSE-BINDING PERIPLASMIC PROTEIN-RELATED"/>
    <property type="match status" value="1"/>
</dbReference>
<evidence type="ECO:0000256" key="2">
    <source>
        <dbReference type="ARBA" id="ARBA00007639"/>
    </source>
</evidence>
<evidence type="ECO:0000313" key="6">
    <source>
        <dbReference type="EMBL" id="SON55700.1"/>
    </source>
</evidence>
<dbReference type="CDD" id="cd06306">
    <property type="entry name" value="PBP1_TorT-like"/>
    <property type="match status" value="1"/>
</dbReference>
<organism evidence="6 7">
    <name type="scientific">Hartmannibacter diazotrophicus</name>
    <dbReference type="NCBI Taxonomy" id="1482074"/>
    <lineage>
        <taxon>Bacteria</taxon>
        <taxon>Pseudomonadati</taxon>
        <taxon>Pseudomonadota</taxon>
        <taxon>Alphaproteobacteria</taxon>
        <taxon>Hyphomicrobiales</taxon>
        <taxon>Pleomorphomonadaceae</taxon>
        <taxon>Hartmannibacter</taxon>
    </lineage>
</organism>
<dbReference type="EMBL" id="LT960614">
    <property type="protein sequence ID" value="SON55700.1"/>
    <property type="molecule type" value="Genomic_DNA"/>
</dbReference>
<dbReference type="Proteomes" id="UP000223606">
    <property type="component" value="Chromosome 1"/>
</dbReference>
<dbReference type="AlphaFoldDB" id="A0A2C9D681"/>
<sequence>MKSWIKYAVGVSLAAMMAAPAAAADLTIGFAVPSMADSFWTSATYGVEKEAKAEGVTLIKLDAGANTNVTQQTAQIGDLIQRGVNAIIIGATNGDAIKPITERAIAAGIPVIGFSSPPSTDKLASYIGADHYDMGKLQAECLGKAMGGKGKVAMMSFIEGQIWADLRAKGFKETMAKNYPEIEIVAENRRAVGRADGITAAEDLIQRFPDIGGFYTTVDELGAGAVTAIKAAGKADSIKVSTSNLSEVAQQMIESGDLACTSIQKIVEQGENALKEAVKAAEKKPTEPAVILSALLVTKDNLHTIDLGPVSAPADYRP</sequence>
<dbReference type="RefSeq" id="WP_099556172.1">
    <property type="nucleotide sequence ID" value="NZ_LT960614.1"/>
</dbReference>
<dbReference type="SUPFAM" id="SSF53822">
    <property type="entry name" value="Periplasmic binding protein-like I"/>
    <property type="match status" value="1"/>
</dbReference>
<accession>A0A2C9D681</accession>
<feature type="domain" description="Periplasmic binding protein" evidence="5">
    <location>
        <begin position="28"/>
        <end position="284"/>
    </location>
</feature>
<dbReference type="PANTHER" id="PTHR46847">
    <property type="entry name" value="D-ALLOSE-BINDING PERIPLASMIC PROTEIN-RELATED"/>
    <property type="match status" value="1"/>
</dbReference>
<proteinExistence type="inferred from homology"/>
<dbReference type="InterPro" id="IPR028082">
    <property type="entry name" value="Peripla_BP_I"/>
</dbReference>
<dbReference type="KEGG" id="hdi:HDIA_2159"/>
<dbReference type="GO" id="GO:0030246">
    <property type="term" value="F:carbohydrate binding"/>
    <property type="evidence" value="ECO:0007669"/>
    <property type="project" value="UniProtKB-ARBA"/>
</dbReference>
<comment type="subcellular location">
    <subcellularLocation>
        <location evidence="1">Cell envelope</location>
    </subcellularLocation>
</comment>
<dbReference type="GO" id="GO:0030313">
    <property type="term" value="C:cell envelope"/>
    <property type="evidence" value="ECO:0007669"/>
    <property type="project" value="UniProtKB-SubCell"/>
</dbReference>
<name>A0A2C9D681_9HYPH</name>
<evidence type="ECO:0000256" key="3">
    <source>
        <dbReference type="ARBA" id="ARBA00022729"/>
    </source>
</evidence>
<protein>
    <submittedName>
        <fullName evidence="6">D-ribose-binding periplasmic protein</fullName>
    </submittedName>
</protein>
<evidence type="ECO:0000256" key="1">
    <source>
        <dbReference type="ARBA" id="ARBA00004196"/>
    </source>
</evidence>
<feature type="chain" id="PRO_5012316143" evidence="4">
    <location>
        <begin position="24"/>
        <end position="318"/>
    </location>
</feature>
<dbReference type="InterPro" id="IPR025997">
    <property type="entry name" value="SBP_2_dom"/>
</dbReference>
<evidence type="ECO:0000256" key="4">
    <source>
        <dbReference type="SAM" id="SignalP"/>
    </source>
</evidence>
<dbReference type="OrthoDB" id="9147297at2"/>
<reference evidence="7" key="1">
    <citation type="submission" date="2017-09" db="EMBL/GenBank/DDBJ databases">
        <title>Genome sequence of Nannocystis excedens DSM 71.</title>
        <authorList>
            <person name="Blom J."/>
        </authorList>
    </citation>
    <scope>NUCLEOTIDE SEQUENCE [LARGE SCALE GENOMIC DNA]</scope>
    <source>
        <strain evidence="7">type strain: E19</strain>
    </source>
</reference>
<keyword evidence="3 4" id="KW-0732">Signal</keyword>
<evidence type="ECO:0000259" key="5">
    <source>
        <dbReference type="Pfam" id="PF13407"/>
    </source>
</evidence>